<dbReference type="InterPro" id="IPR019888">
    <property type="entry name" value="Tscrpt_reg_AsnC-like"/>
</dbReference>
<gene>
    <name evidence="5" type="primary">lrp_1</name>
    <name evidence="5" type="ORF">NCTC11429_00235</name>
</gene>
<dbReference type="PROSITE" id="PS50956">
    <property type="entry name" value="HTH_ASNC_2"/>
    <property type="match status" value="1"/>
</dbReference>
<dbReference type="GO" id="GO:0043200">
    <property type="term" value="P:response to amino acid"/>
    <property type="evidence" value="ECO:0007669"/>
    <property type="project" value="TreeGrafter"/>
</dbReference>
<organism evidence="5 6">
    <name type="scientific">Sphingobacterium thalpophilum</name>
    <dbReference type="NCBI Taxonomy" id="259"/>
    <lineage>
        <taxon>Bacteria</taxon>
        <taxon>Pseudomonadati</taxon>
        <taxon>Bacteroidota</taxon>
        <taxon>Sphingobacteriia</taxon>
        <taxon>Sphingobacteriales</taxon>
        <taxon>Sphingobacteriaceae</taxon>
        <taxon>Sphingobacterium</taxon>
    </lineage>
</organism>
<dbReference type="GO" id="GO:0006355">
    <property type="term" value="P:regulation of DNA-templated transcription"/>
    <property type="evidence" value="ECO:0007669"/>
    <property type="project" value="UniProtKB-ARBA"/>
</dbReference>
<dbReference type="CDD" id="cd00090">
    <property type="entry name" value="HTH_ARSR"/>
    <property type="match status" value="1"/>
</dbReference>
<dbReference type="Pfam" id="PF13404">
    <property type="entry name" value="HTH_AsnC-type"/>
    <property type="match status" value="1"/>
</dbReference>
<dbReference type="InterPro" id="IPR019887">
    <property type="entry name" value="Tscrpt_reg_AsnC/Lrp_C"/>
</dbReference>
<dbReference type="InterPro" id="IPR036390">
    <property type="entry name" value="WH_DNA-bd_sf"/>
</dbReference>
<dbReference type="AlphaFoldDB" id="A0A4U9U8S2"/>
<dbReference type="Pfam" id="PF01037">
    <property type="entry name" value="AsnC_trans_reg"/>
    <property type="match status" value="1"/>
</dbReference>
<evidence type="ECO:0000259" key="4">
    <source>
        <dbReference type="PROSITE" id="PS50956"/>
    </source>
</evidence>
<evidence type="ECO:0000313" key="6">
    <source>
        <dbReference type="Proteomes" id="UP000308196"/>
    </source>
</evidence>
<evidence type="ECO:0000256" key="3">
    <source>
        <dbReference type="ARBA" id="ARBA00023163"/>
    </source>
</evidence>
<name>A0A4U9U8S2_9SPHI</name>
<dbReference type="KEGG" id="stha:NCTC11429_00235"/>
<evidence type="ECO:0000313" key="5">
    <source>
        <dbReference type="EMBL" id="VTR28607.1"/>
    </source>
</evidence>
<dbReference type="PRINTS" id="PR00033">
    <property type="entry name" value="HTHASNC"/>
</dbReference>
<dbReference type="InterPro" id="IPR011991">
    <property type="entry name" value="ArsR-like_HTH"/>
</dbReference>
<dbReference type="Gene3D" id="1.10.10.10">
    <property type="entry name" value="Winged helix-like DNA-binding domain superfamily/Winged helix DNA-binding domain"/>
    <property type="match status" value="1"/>
</dbReference>
<dbReference type="PANTHER" id="PTHR30154:SF34">
    <property type="entry name" value="TRANSCRIPTIONAL REGULATOR AZLB"/>
    <property type="match status" value="1"/>
</dbReference>
<evidence type="ECO:0000256" key="2">
    <source>
        <dbReference type="ARBA" id="ARBA00023125"/>
    </source>
</evidence>
<keyword evidence="1" id="KW-0805">Transcription regulation</keyword>
<keyword evidence="2" id="KW-0238">DNA-binding</keyword>
<reference evidence="5 6" key="1">
    <citation type="submission" date="2019-05" db="EMBL/GenBank/DDBJ databases">
        <authorList>
            <consortium name="Pathogen Informatics"/>
        </authorList>
    </citation>
    <scope>NUCLEOTIDE SEQUENCE [LARGE SCALE GENOMIC DNA]</scope>
    <source>
        <strain evidence="5 6">NCTC11429</strain>
    </source>
</reference>
<evidence type="ECO:0000256" key="1">
    <source>
        <dbReference type="ARBA" id="ARBA00023015"/>
    </source>
</evidence>
<dbReference type="SMART" id="SM00344">
    <property type="entry name" value="HTH_ASNC"/>
    <property type="match status" value="1"/>
</dbReference>
<dbReference type="STRING" id="1123265.GCA_000686625_03374"/>
<proteinExistence type="predicted"/>
<dbReference type="InterPro" id="IPR036388">
    <property type="entry name" value="WH-like_DNA-bd_sf"/>
</dbReference>
<dbReference type="PANTHER" id="PTHR30154">
    <property type="entry name" value="LEUCINE-RESPONSIVE REGULATORY PROTEIN"/>
    <property type="match status" value="1"/>
</dbReference>
<dbReference type="GO" id="GO:0005829">
    <property type="term" value="C:cytosol"/>
    <property type="evidence" value="ECO:0007669"/>
    <property type="project" value="TreeGrafter"/>
</dbReference>
<dbReference type="EMBL" id="LR590484">
    <property type="protein sequence ID" value="VTR28607.1"/>
    <property type="molecule type" value="Genomic_DNA"/>
</dbReference>
<dbReference type="SUPFAM" id="SSF54909">
    <property type="entry name" value="Dimeric alpha+beta barrel"/>
    <property type="match status" value="1"/>
</dbReference>
<dbReference type="RefSeq" id="WP_028070142.1">
    <property type="nucleotide sequence ID" value="NZ_JBCNLX010000006.1"/>
</dbReference>
<dbReference type="InterPro" id="IPR000485">
    <property type="entry name" value="AsnC-type_HTH_dom"/>
</dbReference>
<dbReference type="Gene3D" id="3.30.70.920">
    <property type="match status" value="1"/>
</dbReference>
<keyword evidence="3" id="KW-0804">Transcription</keyword>
<dbReference type="GO" id="GO:0043565">
    <property type="term" value="F:sequence-specific DNA binding"/>
    <property type="evidence" value="ECO:0007669"/>
    <property type="project" value="InterPro"/>
</dbReference>
<feature type="domain" description="HTH asnC-type" evidence="4">
    <location>
        <begin position="9"/>
        <end position="70"/>
    </location>
</feature>
<dbReference type="Proteomes" id="UP000308196">
    <property type="component" value="Chromosome"/>
</dbReference>
<dbReference type="GeneID" id="78461060"/>
<accession>A0A4U9U8S2</accession>
<protein>
    <submittedName>
        <fullName evidence="5">Leucine-responsive regulatory protein</fullName>
    </submittedName>
</protein>
<dbReference type="SUPFAM" id="SSF46785">
    <property type="entry name" value="Winged helix' DNA-binding domain"/>
    <property type="match status" value="1"/>
</dbReference>
<dbReference type="InterPro" id="IPR011008">
    <property type="entry name" value="Dimeric_a/b-barrel"/>
</dbReference>
<sequence>MQFCLTVSMDQFDIAILEILQEDCQTSQRMIAERVGLSAAAVQRRIKRMREEGTIKREVAILNPQHFGDPITILVEVSLENEKIELIDQAKKSFIETPEVQQCYYVTGETDFFLVIVIKSMAEYEKLTRKIFFGNDNIKSFRTLVAMGVEKQGFKLPIVTSN</sequence>